<feature type="compositionally biased region" description="Basic and acidic residues" evidence="4">
    <location>
        <begin position="327"/>
        <end position="341"/>
    </location>
</feature>
<evidence type="ECO:0000313" key="6">
    <source>
        <dbReference type="EMBL" id="MZI95016.1"/>
    </source>
</evidence>
<dbReference type="RefSeq" id="WP_161157496.1">
    <property type="nucleotide sequence ID" value="NZ_WEKT01000043.1"/>
</dbReference>
<evidence type="ECO:0000313" key="7">
    <source>
        <dbReference type="Proteomes" id="UP000462621"/>
    </source>
</evidence>
<dbReference type="EMBL" id="WEKT01000043">
    <property type="protein sequence ID" value="MZI95016.1"/>
    <property type="molecule type" value="Genomic_DNA"/>
</dbReference>
<dbReference type="PANTHER" id="PTHR46044">
    <property type="entry name" value="NITRILASE"/>
    <property type="match status" value="1"/>
</dbReference>
<evidence type="ECO:0000256" key="1">
    <source>
        <dbReference type="ARBA" id="ARBA00008129"/>
    </source>
</evidence>
<feature type="region of interest" description="Disordered" evidence="4">
    <location>
        <begin position="318"/>
        <end position="341"/>
    </location>
</feature>
<keyword evidence="7" id="KW-1185">Reference proteome</keyword>
<keyword evidence="2 6" id="KW-0378">Hydrolase</keyword>
<dbReference type="InterPro" id="IPR003010">
    <property type="entry name" value="C-N_Hydrolase"/>
</dbReference>
<evidence type="ECO:0000256" key="3">
    <source>
        <dbReference type="PROSITE-ProRule" id="PRU10139"/>
    </source>
</evidence>
<dbReference type="InterPro" id="IPR036526">
    <property type="entry name" value="C-N_Hydrolase_sf"/>
</dbReference>
<reference evidence="6 7" key="1">
    <citation type="submission" date="2019-10" db="EMBL/GenBank/DDBJ databases">
        <title>Vibrio sp. nov. isolated from a shrimp pond.</title>
        <authorList>
            <person name="Gomez-Gil B."/>
            <person name="Enciso-Ibarra J."/>
            <person name="Enciso-Ibarra K."/>
            <person name="Bolan-Mejia C."/>
        </authorList>
    </citation>
    <scope>NUCLEOTIDE SEQUENCE [LARGE SCALE GENOMIC DNA]</scope>
    <source>
        <strain evidence="6 7">CAIM 722</strain>
    </source>
</reference>
<accession>A0A7X4RVI1</accession>
<dbReference type="GO" id="GO:0000257">
    <property type="term" value="F:nitrilase activity"/>
    <property type="evidence" value="ECO:0007669"/>
    <property type="project" value="UniProtKB-ARBA"/>
</dbReference>
<dbReference type="Gene3D" id="3.60.110.10">
    <property type="entry name" value="Carbon-nitrogen hydrolase"/>
    <property type="match status" value="1"/>
</dbReference>
<dbReference type="CDD" id="cd07564">
    <property type="entry name" value="nitrilases_CHs"/>
    <property type="match status" value="1"/>
</dbReference>
<dbReference type="PANTHER" id="PTHR46044:SF14">
    <property type="entry name" value="ARYLACETONITRILASE"/>
    <property type="match status" value="1"/>
</dbReference>
<protein>
    <submittedName>
        <fullName evidence="6">Carbon-nitrogen hydrolase family protein</fullName>
    </submittedName>
</protein>
<evidence type="ECO:0000259" key="5">
    <source>
        <dbReference type="PROSITE" id="PS50263"/>
    </source>
</evidence>
<feature type="active site" description="Proton acceptor" evidence="3">
    <location>
        <position position="48"/>
    </location>
</feature>
<evidence type="ECO:0000256" key="2">
    <source>
        <dbReference type="ARBA" id="ARBA00022801"/>
    </source>
</evidence>
<evidence type="ECO:0000256" key="4">
    <source>
        <dbReference type="SAM" id="MobiDB-lite"/>
    </source>
</evidence>
<organism evidence="6 7">
    <name type="scientific">Vibrio eleionomae</name>
    <dbReference type="NCBI Taxonomy" id="2653505"/>
    <lineage>
        <taxon>Bacteria</taxon>
        <taxon>Pseudomonadati</taxon>
        <taxon>Pseudomonadota</taxon>
        <taxon>Gammaproteobacteria</taxon>
        <taxon>Vibrionales</taxon>
        <taxon>Vibrionaceae</taxon>
        <taxon>Vibrio</taxon>
    </lineage>
</organism>
<dbReference type="PROSITE" id="PS50263">
    <property type="entry name" value="CN_HYDROLASE"/>
    <property type="match status" value="1"/>
</dbReference>
<gene>
    <name evidence="6" type="ORF">F9817_17705</name>
</gene>
<sequence>MSLTHPAYKVAAVQAAPAYLDLDGAVAKTIAYIKEAAENGAKLVAFPEVWIPGYPWWIWLDTPAMAIKKGYIRKYFDNALAYDSSEADQIRSAVKEYNITVVLGLAERKGGSLYIAQWILGPDGDTIAQRRKIKPTHAERTAFGEGDGSHIAVHDTPHGRLGALNCWENILSLTKYAMFSQNEQVHVASWPSFSTYKFAHAISDEMAIATNKVYAIEGACFVIAPSAIVSDEMIELLCDTPEKHELISAGGGHTVIFGPDGAPLVEPLGEKEEGIMYADIDLGMIGVAKNSMDACGHYSRPDITRLLFNNHANRPVEELSPETIAEPEDKAPLESDSAHQA</sequence>
<dbReference type="InterPro" id="IPR000132">
    <property type="entry name" value="Nitrilase/CN_hydratase_CS"/>
</dbReference>
<dbReference type="Proteomes" id="UP000462621">
    <property type="component" value="Unassembled WGS sequence"/>
</dbReference>
<proteinExistence type="inferred from homology"/>
<dbReference type="PROSITE" id="PS00921">
    <property type="entry name" value="NITRIL_CHT_2"/>
    <property type="match status" value="1"/>
</dbReference>
<dbReference type="SUPFAM" id="SSF56317">
    <property type="entry name" value="Carbon-nitrogen hydrolase"/>
    <property type="match status" value="1"/>
</dbReference>
<name>A0A7X4RVI1_9VIBR</name>
<dbReference type="Pfam" id="PF00795">
    <property type="entry name" value="CN_hydrolase"/>
    <property type="match status" value="1"/>
</dbReference>
<dbReference type="InterPro" id="IPR044149">
    <property type="entry name" value="Nitrilases_CHs"/>
</dbReference>
<comment type="similarity">
    <text evidence="1">Belongs to the carbon-nitrogen hydrolase superfamily. Nitrilase family.</text>
</comment>
<dbReference type="PROSITE" id="PS00920">
    <property type="entry name" value="NITRIL_CHT_1"/>
    <property type="match status" value="1"/>
</dbReference>
<comment type="caution">
    <text evidence="6">The sequence shown here is derived from an EMBL/GenBank/DDBJ whole genome shotgun (WGS) entry which is preliminary data.</text>
</comment>
<dbReference type="AlphaFoldDB" id="A0A7X4RVI1"/>
<feature type="domain" description="CN hydrolase" evidence="5">
    <location>
        <begin position="8"/>
        <end position="282"/>
    </location>
</feature>